<feature type="region of interest" description="Disordered" evidence="1">
    <location>
        <begin position="143"/>
        <end position="195"/>
    </location>
</feature>
<proteinExistence type="predicted"/>
<protein>
    <submittedName>
        <fullName evidence="2">Putative replication protein</fullName>
    </submittedName>
</protein>
<dbReference type="AlphaFoldDB" id="A6MN93"/>
<sequence>MGGGMLFRSLPHLFPGFRYNAGQWDDRAPWGPKAAGPREDQIRGPPTGKGASVWEGLNPETSLSLAPSQRERQEALSERAGECRPRRAKREGFMPQEGVEGKSYKEQPEGLSERGQAFLEALARRKRARGEELPPLYLKLLEGAAPPEEGGHGPPPEEAPPPEDLRRKLREAPPSPALPTREELSASPPPPEWKRDAWDLADRLLAEGERRGTLPGLSERERKVYRTLLALGLEVLARRLGPGRPLPRNLSQVSLFAVNDALAVALGVPPASLYRVLASLEAKGLIRRRAWRTSATLKGRTGVYAGGTLYAVRLPHREARPRLDLEDFRHLWRDLEGDARQGRTAWSLRESYTSPPKEDSAVLELLLGFSLSPGEAESPLALDSLTALLRARPAERRALVGALALSLAREFRDPGSVRFYAWVLWNALRAELYGLMEGALEAVAWAVRRAREAAAKVLWSPRGEGVRRPGALLAHLLRERGLLELFRQAPQWRVA</sequence>
<dbReference type="InterPro" id="IPR036390">
    <property type="entry name" value="WH_DNA-bd_sf"/>
</dbReference>
<name>A6MN93_9DEIN</name>
<evidence type="ECO:0000256" key="1">
    <source>
        <dbReference type="SAM" id="MobiDB-lite"/>
    </source>
</evidence>
<gene>
    <name evidence="2" type="primary">rep</name>
</gene>
<dbReference type="SUPFAM" id="SSF46785">
    <property type="entry name" value="Winged helix' DNA-binding domain"/>
    <property type="match status" value="1"/>
</dbReference>
<accession>A6MN93</accession>
<reference evidence="2" key="1">
    <citation type="journal article" date="2007" name="Plasmid">
        <title>Sequence analysis and characterizations of two novel plasmids isolated from Thermus sp. 4C.</title>
        <authorList>
            <person name="Ruan L."/>
            <person name="Xu X."/>
        </authorList>
    </citation>
    <scope>NUCLEOTIDE SEQUENCE</scope>
    <source>
        <strain evidence="2">4C</strain>
        <plasmid evidence="2">pL4C</plasmid>
    </source>
</reference>
<evidence type="ECO:0000313" key="2">
    <source>
        <dbReference type="EMBL" id="ABQ95637.1"/>
    </source>
</evidence>
<geneLocation type="plasmid" evidence="2">
    <name>pL4C</name>
</geneLocation>
<keyword evidence="2" id="KW-0614">Plasmid</keyword>
<feature type="compositionally biased region" description="Basic and acidic residues" evidence="1">
    <location>
        <begin position="99"/>
        <end position="112"/>
    </location>
</feature>
<feature type="region of interest" description="Disordered" evidence="1">
    <location>
        <begin position="25"/>
        <end position="112"/>
    </location>
</feature>
<dbReference type="EMBL" id="EF407946">
    <property type="protein sequence ID" value="ABQ95637.1"/>
    <property type="molecule type" value="Genomic_DNA"/>
</dbReference>
<feature type="compositionally biased region" description="Basic and acidic residues" evidence="1">
    <location>
        <begin position="69"/>
        <end position="85"/>
    </location>
</feature>
<organism evidence="2">
    <name type="scientific">Thermus sp. 4C</name>
    <dbReference type="NCBI Taxonomy" id="446041"/>
    <lineage>
        <taxon>Bacteria</taxon>
        <taxon>Thermotogati</taxon>
        <taxon>Deinococcota</taxon>
        <taxon>Deinococci</taxon>
        <taxon>Thermales</taxon>
        <taxon>Thermaceae</taxon>
        <taxon>Thermus</taxon>
    </lineage>
</organism>